<dbReference type="EMBL" id="AP035881">
    <property type="protein sequence ID" value="BFP45264.1"/>
    <property type="molecule type" value="Genomic_DNA"/>
</dbReference>
<name>A0AB33JVE4_9ACTN</name>
<dbReference type="Gene3D" id="1.10.10.10">
    <property type="entry name" value="Winged helix-like DNA-binding domain superfamily/Winged helix DNA-binding domain"/>
    <property type="match status" value="1"/>
</dbReference>
<dbReference type="Gene3D" id="1.25.40.10">
    <property type="entry name" value="Tetratricopeptide repeat domain"/>
    <property type="match status" value="1"/>
</dbReference>
<dbReference type="InterPro" id="IPR016032">
    <property type="entry name" value="Sig_transdc_resp-reg_C-effctor"/>
</dbReference>
<dbReference type="RefSeq" id="WP_407987783.1">
    <property type="nucleotide sequence ID" value="NZ_AP035881.2"/>
</dbReference>
<accession>A0AB33JVE4</accession>
<dbReference type="InterPro" id="IPR000792">
    <property type="entry name" value="Tscrpt_reg_LuxR_C"/>
</dbReference>
<gene>
    <name evidence="2" type="ORF">KCMC57_16320</name>
</gene>
<feature type="domain" description="HTH luxR-type" evidence="1">
    <location>
        <begin position="675"/>
        <end position="739"/>
    </location>
</feature>
<dbReference type="CDD" id="cd06170">
    <property type="entry name" value="LuxR_C_like"/>
    <property type="match status" value="1"/>
</dbReference>
<proteinExistence type="predicted"/>
<dbReference type="InterPro" id="IPR011990">
    <property type="entry name" value="TPR-like_helical_dom_sf"/>
</dbReference>
<dbReference type="GO" id="GO:0006355">
    <property type="term" value="P:regulation of DNA-templated transcription"/>
    <property type="evidence" value="ECO:0007669"/>
    <property type="project" value="InterPro"/>
</dbReference>
<dbReference type="InterPro" id="IPR036388">
    <property type="entry name" value="WH-like_DNA-bd_sf"/>
</dbReference>
<dbReference type="PANTHER" id="PTHR47691">
    <property type="entry name" value="REGULATOR-RELATED"/>
    <property type="match status" value="1"/>
</dbReference>
<dbReference type="PRINTS" id="PR00038">
    <property type="entry name" value="HTHLUXR"/>
</dbReference>
<dbReference type="SUPFAM" id="SSF52540">
    <property type="entry name" value="P-loop containing nucleoside triphosphate hydrolases"/>
    <property type="match status" value="1"/>
</dbReference>
<dbReference type="SUPFAM" id="SSF46894">
    <property type="entry name" value="C-terminal effector domain of the bipartite response regulators"/>
    <property type="match status" value="1"/>
</dbReference>
<organism evidence="2">
    <name type="scientific">Kitasatospora sp. CMC57</name>
    <dbReference type="NCBI Taxonomy" id="3231513"/>
    <lineage>
        <taxon>Bacteria</taxon>
        <taxon>Bacillati</taxon>
        <taxon>Actinomycetota</taxon>
        <taxon>Actinomycetes</taxon>
        <taxon>Kitasatosporales</taxon>
        <taxon>Streptomycetaceae</taxon>
        <taxon>Kitasatospora</taxon>
    </lineage>
</organism>
<dbReference type="SUPFAM" id="SSF48452">
    <property type="entry name" value="TPR-like"/>
    <property type="match status" value="1"/>
</dbReference>
<evidence type="ECO:0000259" key="1">
    <source>
        <dbReference type="PROSITE" id="PS50043"/>
    </source>
</evidence>
<protein>
    <recommendedName>
        <fullName evidence="1">HTH luxR-type domain-containing protein</fullName>
    </recommendedName>
</protein>
<reference evidence="2" key="1">
    <citation type="submission" date="2024-07" db="EMBL/GenBank/DDBJ databases">
        <title>Complete genome sequences of cellulolytic bacteria, Kitasatospora sp. CMC57 and Streptomyces sp. CMC78, isolated from Japanese agricultural soil.</title>
        <authorList>
            <person name="Hashimoto T."/>
            <person name="Ito M."/>
            <person name="Iwamoto M."/>
            <person name="Fukahori D."/>
            <person name="Shoda T."/>
            <person name="Sakoda M."/>
            <person name="Morohoshi T."/>
            <person name="Mitsuboshi M."/>
            <person name="Nishizawa T."/>
        </authorList>
    </citation>
    <scope>NUCLEOTIDE SEQUENCE</scope>
    <source>
        <strain evidence="2">CMC57</strain>
    </source>
</reference>
<dbReference type="PROSITE" id="PS50043">
    <property type="entry name" value="HTH_LUXR_2"/>
    <property type="match status" value="1"/>
</dbReference>
<dbReference type="InterPro" id="IPR027417">
    <property type="entry name" value="P-loop_NTPase"/>
</dbReference>
<sequence>MTVSQVAAGTWQTVELVGREWERLTLVGRLRDPSVRLLTLTGPGGVGKSRLVRAVLPELAELFGAPSYADLSEAGSPAEAAAAAVRAAGSGGDRRLLVLDGCDHHGEALATAVAVLLHRDESLVVLATGQQPLRVYGERLLPVPPLPVPAPGDDPAELSEVASVELFVRRAREADPEFALTAENGRAVAELCGLLEGLPLALELAAGQLRLHSPYDLLDRLRRRGVTLGGGPFDAPERHRSLAALAAWSCRELEPTPWALLEQLACYPGGFTATTAERIAPADGVLDLLLDRGLVARLPAPPGQSRLTVPEPVRSYARAALADGGREQAALDRRTEECRRLLAAAEPRLAGAEQSRWLDTVQAEHVNVIATLDRLRERGEPEATAAVLLACRLPWLARGHLREGLARADRAAGEAVPEPVRARLLDLAGGFASALGDPVGAVRRQRAALALARPLGDRRLNGLLAARLGAALRRLDDPAGAEQALGPALETLESLGAAGAAVEAGTELARVLLDRGERPRAAGLIDRTVAAARRIGDGRALAGALAVLARTVEDPAAVGQALRECLRLYGAVGERTELPSVLEEFAFHLLRAAPVQQPRAAALLAAAGTLRDGLGAEPDGRRRAELEDALNGLRDRLRPHGFAVARAEGRRLSPAAAVAEALAAPDLSRRAAEPGPAGGQPLTARQLQVAMLVAEGLTNRQIAARLALSEWTVVNHVRQVMRRLGCASRVQVAWSIGRWS</sequence>
<dbReference type="SMART" id="SM00421">
    <property type="entry name" value="HTH_LUXR"/>
    <property type="match status" value="1"/>
</dbReference>
<dbReference type="Pfam" id="PF00196">
    <property type="entry name" value="GerE"/>
    <property type="match status" value="1"/>
</dbReference>
<dbReference type="AlphaFoldDB" id="A0AB33JVE4"/>
<evidence type="ECO:0000313" key="2">
    <source>
        <dbReference type="EMBL" id="BFP45264.1"/>
    </source>
</evidence>
<dbReference type="PANTHER" id="PTHR47691:SF3">
    <property type="entry name" value="HTH-TYPE TRANSCRIPTIONAL REGULATOR RV0890C-RELATED"/>
    <property type="match status" value="1"/>
</dbReference>
<dbReference type="GO" id="GO:0003677">
    <property type="term" value="F:DNA binding"/>
    <property type="evidence" value="ECO:0007669"/>
    <property type="project" value="InterPro"/>
</dbReference>